<dbReference type="Pfam" id="PF00854">
    <property type="entry name" value="PTR2"/>
    <property type="match status" value="1"/>
</dbReference>
<comment type="similarity">
    <text evidence="6">Belongs to the PPR family. PCMP-E subfamily.</text>
</comment>
<keyword evidence="2 8" id="KW-0812">Transmembrane</keyword>
<dbReference type="EMBL" id="RCHU01000181">
    <property type="protein sequence ID" value="TKS12180.1"/>
    <property type="molecule type" value="Genomic_DNA"/>
</dbReference>
<gene>
    <name evidence="9" type="ORF">D5086_0000067660</name>
</gene>
<evidence type="ECO:0000256" key="2">
    <source>
        <dbReference type="ARBA" id="ARBA00022692"/>
    </source>
</evidence>
<dbReference type="InterPro" id="IPR002885">
    <property type="entry name" value="PPR_rpt"/>
</dbReference>
<protein>
    <submittedName>
        <fullName evidence="9">Pentatricopeptide repeat-containing family protein</fullName>
    </submittedName>
</protein>
<dbReference type="NCBIfam" id="TIGR00756">
    <property type="entry name" value="PPR"/>
    <property type="match status" value="4"/>
</dbReference>
<evidence type="ECO:0000256" key="6">
    <source>
        <dbReference type="ARBA" id="ARBA00061659"/>
    </source>
</evidence>
<evidence type="ECO:0000313" key="9">
    <source>
        <dbReference type="EMBL" id="TKS12180.1"/>
    </source>
</evidence>
<keyword evidence="3" id="KW-0677">Repeat</keyword>
<comment type="caution">
    <text evidence="9">The sequence shown here is derived from an EMBL/GenBank/DDBJ whole genome shotgun (WGS) entry which is preliminary data.</text>
</comment>
<dbReference type="FunFam" id="1.25.40.10:FF:000804">
    <property type="entry name" value="Pentatricopeptide repeat-containing protein, chloroplastic"/>
    <property type="match status" value="1"/>
</dbReference>
<dbReference type="Gene3D" id="1.25.40.10">
    <property type="entry name" value="Tetratricopeptide repeat domain"/>
    <property type="match status" value="4"/>
</dbReference>
<accession>A0A4U5QMX3</accession>
<dbReference type="Gene3D" id="1.20.1250.20">
    <property type="entry name" value="MFS general substrate transporter like domains"/>
    <property type="match status" value="2"/>
</dbReference>
<evidence type="ECO:0000256" key="3">
    <source>
        <dbReference type="ARBA" id="ARBA00022737"/>
    </source>
</evidence>
<dbReference type="GO" id="GO:0016020">
    <property type="term" value="C:membrane"/>
    <property type="evidence" value="ECO:0007669"/>
    <property type="project" value="UniProtKB-SubCell"/>
</dbReference>
<name>A0A4U5QMX3_POPAL</name>
<feature type="transmembrane region" description="Helical" evidence="8">
    <location>
        <begin position="448"/>
        <end position="465"/>
    </location>
</feature>
<reference evidence="9" key="1">
    <citation type="submission" date="2018-10" db="EMBL/GenBank/DDBJ databases">
        <title>Population genomic analysis revealed the cold adaptation of white poplar.</title>
        <authorList>
            <person name="Liu Y.-J."/>
        </authorList>
    </citation>
    <scope>NUCLEOTIDE SEQUENCE [LARGE SCALE GENOMIC DNA]</scope>
    <source>
        <strain evidence="9">PAL-ZL1</strain>
    </source>
</reference>
<feature type="repeat" description="PPR" evidence="7">
    <location>
        <begin position="80"/>
        <end position="114"/>
    </location>
</feature>
<proteinExistence type="inferred from homology"/>
<dbReference type="GO" id="GO:0009451">
    <property type="term" value="P:RNA modification"/>
    <property type="evidence" value="ECO:0007669"/>
    <property type="project" value="InterPro"/>
</dbReference>
<evidence type="ECO:0000256" key="5">
    <source>
        <dbReference type="ARBA" id="ARBA00023136"/>
    </source>
</evidence>
<dbReference type="InterPro" id="IPR000109">
    <property type="entry name" value="POT_fam"/>
</dbReference>
<evidence type="ECO:0000256" key="7">
    <source>
        <dbReference type="PROSITE-ProRule" id="PRU00708"/>
    </source>
</evidence>
<dbReference type="FunFam" id="1.25.40.10:FF:000280">
    <property type="entry name" value="Pentatricopeptide repeat-containing protein"/>
    <property type="match status" value="1"/>
</dbReference>
<dbReference type="PROSITE" id="PS51375">
    <property type="entry name" value="PPR"/>
    <property type="match status" value="3"/>
</dbReference>
<dbReference type="InterPro" id="IPR011990">
    <property type="entry name" value="TPR-like_helical_dom_sf"/>
</dbReference>
<evidence type="ECO:0000256" key="4">
    <source>
        <dbReference type="ARBA" id="ARBA00022989"/>
    </source>
</evidence>
<feature type="repeat" description="PPR" evidence="7">
    <location>
        <begin position="18"/>
        <end position="52"/>
    </location>
</feature>
<sequence length="581" mass="64905">MGRIEESVRVFDEMPERDVFAWTTMISGLVRVGDMSSAGRLFDMMPDRNLATWNTLIDGYARLREVDVAELLFNQMPARDIISWTTMINCYSQNKRFREALGVFNEMAKHGIGPDEVTMATVISACAHLGALDLGKEIHYYIMQHGFKLDVYIGSALIDMYAKCGSLDRSLLMFFKLQEKNLFCWNSVIEGLAVHGYAEEALAMFEKMEREKIKPNGVTFVSVLSACNHAGLIEEGRKRFASMTRDHSIPPGVEHYGCMVDLLSKAGLLEEALQLIRTMKVEPNAVIWGALLSGCKLHRNLEIAQVAANKLMVLEPGNSGYYTLMVNMNAEVNRWGEAAKIRLTMKEQGVEKRSPGSSWIEMESQVHQFAASDKTHAASDEIYSLLAELDGQMKLAGYEKQRQWSRGVVQSYMKKIVENSVQKCRDDSGSRIVLVVLRDEATETRKDIFYGALYIIALAAGSGGTKPSISTMGADQFDVYIQDNVGWTLGYALPTLGLAVSIIVFLVGTPFYRHKLPAESPLTRMAQVLVAAVKKWKVPVPDDPKQLHELSLDEYIGSGKELTIPLLLGMMLHVLDLQYSI</sequence>
<dbReference type="AlphaFoldDB" id="A0A4U5QMX3"/>
<comment type="subcellular location">
    <subcellularLocation>
        <location evidence="1">Membrane</location>
        <topology evidence="1">Multi-pass membrane protein</topology>
    </subcellularLocation>
</comment>
<dbReference type="Pfam" id="PF12854">
    <property type="entry name" value="PPR_1"/>
    <property type="match status" value="1"/>
</dbReference>
<organism evidence="9">
    <name type="scientific">Populus alba</name>
    <name type="common">White poplar</name>
    <dbReference type="NCBI Taxonomy" id="43335"/>
    <lineage>
        <taxon>Eukaryota</taxon>
        <taxon>Viridiplantae</taxon>
        <taxon>Streptophyta</taxon>
        <taxon>Embryophyta</taxon>
        <taxon>Tracheophyta</taxon>
        <taxon>Spermatophyta</taxon>
        <taxon>Magnoliopsida</taxon>
        <taxon>eudicotyledons</taxon>
        <taxon>Gunneridae</taxon>
        <taxon>Pentapetalae</taxon>
        <taxon>rosids</taxon>
        <taxon>fabids</taxon>
        <taxon>Malpighiales</taxon>
        <taxon>Salicaceae</taxon>
        <taxon>Saliceae</taxon>
        <taxon>Populus</taxon>
    </lineage>
</organism>
<feature type="transmembrane region" description="Helical" evidence="8">
    <location>
        <begin position="485"/>
        <end position="507"/>
    </location>
</feature>
<feature type="repeat" description="PPR" evidence="7">
    <location>
        <begin position="181"/>
        <end position="215"/>
    </location>
</feature>
<evidence type="ECO:0000256" key="8">
    <source>
        <dbReference type="SAM" id="Phobius"/>
    </source>
</evidence>
<dbReference type="Pfam" id="PF01535">
    <property type="entry name" value="PPR"/>
    <property type="match status" value="1"/>
</dbReference>
<evidence type="ECO:0000256" key="1">
    <source>
        <dbReference type="ARBA" id="ARBA00004141"/>
    </source>
</evidence>
<dbReference type="Pfam" id="PF13041">
    <property type="entry name" value="PPR_2"/>
    <property type="match status" value="2"/>
</dbReference>
<dbReference type="InterPro" id="IPR036259">
    <property type="entry name" value="MFS_trans_sf"/>
</dbReference>
<dbReference type="InterPro" id="IPR046960">
    <property type="entry name" value="PPR_At4g14850-like_plant"/>
</dbReference>
<keyword evidence="4 8" id="KW-1133">Transmembrane helix</keyword>
<dbReference type="GO" id="GO:0022857">
    <property type="term" value="F:transmembrane transporter activity"/>
    <property type="evidence" value="ECO:0007669"/>
    <property type="project" value="InterPro"/>
</dbReference>
<dbReference type="Pfam" id="PF20431">
    <property type="entry name" value="E_motif"/>
    <property type="match status" value="1"/>
</dbReference>
<dbReference type="FunFam" id="1.25.40.10:FF:000031">
    <property type="entry name" value="Pentatricopeptide repeat-containing protein mitochondrial"/>
    <property type="match status" value="1"/>
</dbReference>
<dbReference type="GO" id="GO:0003723">
    <property type="term" value="F:RNA binding"/>
    <property type="evidence" value="ECO:0007669"/>
    <property type="project" value="InterPro"/>
</dbReference>
<dbReference type="InterPro" id="IPR046848">
    <property type="entry name" value="E_motif"/>
</dbReference>
<dbReference type="PANTHER" id="PTHR47926:SF376">
    <property type="entry name" value="TETRATRICOPEPTIDE-LIKE HELICAL DOMAIN SUPERFAMILY"/>
    <property type="match status" value="1"/>
</dbReference>
<keyword evidence="5 8" id="KW-0472">Membrane</keyword>
<dbReference type="PANTHER" id="PTHR47926">
    <property type="entry name" value="PENTATRICOPEPTIDE REPEAT-CONTAINING PROTEIN"/>
    <property type="match status" value="1"/>
</dbReference>